<accession>A0A386HSY2</accession>
<evidence type="ECO:0000313" key="4">
    <source>
        <dbReference type="Proteomes" id="UP000266118"/>
    </source>
</evidence>
<dbReference type="Gene3D" id="3.40.50.12170">
    <property type="entry name" value="Uncharacterised protein PF07075, DUF1343"/>
    <property type="match status" value="1"/>
</dbReference>
<evidence type="ECO:0000259" key="2">
    <source>
        <dbReference type="Pfam" id="PF20732"/>
    </source>
</evidence>
<feature type="domain" description="Peptidoglycan beta-N-acetylmuramidase NamZ N-terminal" evidence="1">
    <location>
        <begin position="56"/>
        <end position="252"/>
    </location>
</feature>
<dbReference type="KEGG" id="ark:D6B99_16015"/>
<name>A0A386HSY2_9BACT</name>
<evidence type="ECO:0000313" key="3">
    <source>
        <dbReference type="EMBL" id="AYD48985.1"/>
    </source>
</evidence>
<dbReference type="InterPro" id="IPR008302">
    <property type="entry name" value="NamZ"/>
</dbReference>
<dbReference type="PANTHER" id="PTHR42915">
    <property type="entry name" value="HYPOTHETICAL 460 KDA PROTEIN IN FEUA-SIGW INTERGENIC REGION [PRECURSOR]"/>
    <property type="match status" value="1"/>
</dbReference>
<reference evidence="3 4" key="1">
    <citation type="submission" date="2018-09" db="EMBL/GenBank/DDBJ databases">
        <title>Arachidicoccus sp. nov., a bacterium isolated from soil.</title>
        <authorList>
            <person name="Weon H.-Y."/>
            <person name="Kwon S.-W."/>
            <person name="Lee S.A."/>
        </authorList>
    </citation>
    <scope>NUCLEOTIDE SEQUENCE [LARGE SCALE GENOMIC DNA]</scope>
    <source>
        <strain evidence="3 4">KIS59-12</strain>
    </source>
</reference>
<dbReference type="EMBL" id="CP032489">
    <property type="protein sequence ID" value="AYD48985.1"/>
    <property type="molecule type" value="Genomic_DNA"/>
</dbReference>
<dbReference type="Pfam" id="PF20732">
    <property type="entry name" value="NamZ_C"/>
    <property type="match status" value="1"/>
</dbReference>
<dbReference type="Pfam" id="PF07075">
    <property type="entry name" value="NamZ_N"/>
    <property type="match status" value="1"/>
</dbReference>
<dbReference type="OrthoDB" id="9801061at2"/>
<dbReference type="PIRSF" id="PIRSF016719">
    <property type="entry name" value="UCP016719"/>
    <property type="match status" value="1"/>
</dbReference>
<keyword evidence="4" id="KW-1185">Reference proteome</keyword>
<protein>
    <submittedName>
        <fullName evidence="3">DUF1343 domain-containing protein</fullName>
    </submittedName>
</protein>
<dbReference type="InterPro" id="IPR048502">
    <property type="entry name" value="NamZ_N"/>
</dbReference>
<dbReference type="Proteomes" id="UP000266118">
    <property type="component" value="Chromosome"/>
</dbReference>
<dbReference type="InterPro" id="IPR048503">
    <property type="entry name" value="NamZ_C"/>
</dbReference>
<dbReference type="AlphaFoldDB" id="A0A386HSY2"/>
<feature type="domain" description="Peptidoglycan beta-N-acetylmuramidase NamZ C-terminal" evidence="2">
    <location>
        <begin position="256"/>
        <end position="399"/>
    </location>
</feature>
<proteinExistence type="predicted"/>
<evidence type="ECO:0000259" key="1">
    <source>
        <dbReference type="Pfam" id="PF07075"/>
    </source>
</evidence>
<dbReference type="RefSeq" id="WP_119990260.1">
    <property type="nucleotide sequence ID" value="NZ_CP032489.1"/>
</dbReference>
<sequence>MRFPRITIITVFVFYLSSCSVSQRESKFHSTKSDLKIETGAEQFSEYLPLLKEKNVGLIVNQTSQVRGVLLPDTLLHLGVNVVKIFSPEHGFRGVADAGAAVNNDIDKATGIPIISLYGKNKRLSAKQLSNIDVIVYDLQDVGARFYTYISTLQEAMEACAANHVKLIILDRPNPLGFMVDGPVLQPNERSSVGRQTIPIVYGMTAAEYAEMLVGENWITNKPEMTVIKCKNYSHNALYQLPVSPSPNLKNMAAVYLYPSLCLFEGTNISLGRGTNMPFQQFGAPSLKGAFSYSFEPKSMIGASDPPLLNQICYGQLIAKSPSQAFKQMDKKLQLKWIITAYKNFPEKDKFFNNYFNKLAGTDLLKKQIEQGISIKQIRYSWQPALDSFKVIRKKYLLYK</sequence>
<dbReference type="GO" id="GO:0033922">
    <property type="term" value="F:peptidoglycan beta-N-acetylmuramidase activity"/>
    <property type="evidence" value="ECO:0007669"/>
    <property type="project" value="InterPro"/>
</dbReference>
<organism evidence="3 4">
    <name type="scientific">Arachidicoccus soli</name>
    <dbReference type="NCBI Taxonomy" id="2341117"/>
    <lineage>
        <taxon>Bacteria</taxon>
        <taxon>Pseudomonadati</taxon>
        <taxon>Bacteroidota</taxon>
        <taxon>Chitinophagia</taxon>
        <taxon>Chitinophagales</taxon>
        <taxon>Chitinophagaceae</taxon>
        <taxon>Arachidicoccus</taxon>
    </lineage>
</organism>
<dbReference type="PANTHER" id="PTHR42915:SF1">
    <property type="entry name" value="PEPTIDOGLYCAN BETA-N-ACETYLMURAMIDASE NAMZ"/>
    <property type="match status" value="1"/>
</dbReference>
<gene>
    <name evidence="3" type="ORF">D6B99_16015</name>
</gene>
<dbReference type="Gene3D" id="3.90.1150.140">
    <property type="match status" value="1"/>
</dbReference>